<dbReference type="RefSeq" id="WP_320380990.1">
    <property type="nucleotide sequence ID" value="NZ_JAWDIQ010000003.1"/>
</dbReference>
<evidence type="ECO:0000313" key="5">
    <source>
        <dbReference type="Proteomes" id="UP001275315"/>
    </source>
</evidence>
<dbReference type="SMART" id="SM00943">
    <property type="entry name" value="Prim-Pol"/>
    <property type="match status" value="1"/>
</dbReference>
<proteinExistence type="predicted"/>
<reference evidence="4 5" key="1">
    <citation type="submission" date="2023-10" db="EMBL/GenBank/DDBJ databases">
        <title>Virgibacillus soli CC-YMP-6 genome.</title>
        <authorList>
            <person name="Miliotis G."/>
            <person name="Sengupta P."/>
            <person name="Hameed A."/>
            <person name="Chuvochina M."/>
            <person name="Mcdonagh F."/>
            <person name="Simpson A.C."/>
            <person name="Singh N.K."/>
            <person name="Rekha P.D."/>
            <person name="Raman K."/>
            <person name="Hugenholtz P."/>
            <person name="Venkateswaran K."/>
        </authorList>
    </citation>
    <scope>NUCLEOTIDE SEQUENCE [LARGE SCALE GENOMIC DNA]</scope>
    <source>
        <strain evidence="4 5">CC-YMP-6</strain>
    </source>
</reference>
<sequence length="232" mass="25944">MKDATKDEKQVIKYWSEKPYLNIGVATGKVSGFFAVDVDNKIHRGTGNNGFETLEQLKRDNGNLPDTVEQITGSGGSHFLFKYQAGIKNKVNAFPSIDIRGDGGYIVVSPSIHNSGNKYCWEFSSHPLKVEIAQAPEWLLNSISPQSENNGKRKYSAKPVSEYLSILQGVSEGERNNSLTTLIGHLLARSIDYREALEIVNMWNETRVNPPLEVDTVTTAFNNILRREAEKR</sequence>
<dbReference type="PANTHER" id="PTHR35372:SF2">
    <property type="entry name" value="SF3 HELICASE DOMAIN-CONTAINING PROTEIN"/>
    <property type="match status" value="1"/>
</dbReference>
<feature type="domain" description="Primase C-terminal 1" evidence="2">
    <location>
        <begin position="164"/>
        <end position="230"/>
    </location>
</feature>
<keyword evidence="5" id="KW-1185">Reference proteome</keyword>
<evidence type="ECO:0000259" key="3">
    <source>
        <dbReference type="SMART" id="SM00943"/>
    </source>
</evidence>
<dbReference type="InterPro" id="IPR014820">
    <property type="entry name" value="PriCT_1"/>
</dbReference>
<accession>A0ABU5CUT2</accession>
<dbReference type="PANTHER" id="PTHR35372">
    <property type="entry name" value="ATP BINDING PROTEIN-RELATED"/>
    <property type="match status" value="1"/>
</dbReference>
<dbReference type="Pfam" id="PF09250">
    <property type="entry name" value="Prim-Pol"/>
    <property type="match status" value="1"/>
</dbReference>
<dbReference type="InterPro" id="IPR051620">
    <property type="entry name" value="ORF904-like_C"/>
</dbReference>
<dbReference type="SUPFAM" id="SSF56747">
    <property type="entry name" value="Prim-pol domain"/>
    <property type="match status" value="1"/>
</dbReference>
<dbReference type="EMBL" id="JAWDIQ010000003">
    <property type="protein sequence ID" value="MDY0410128.1"/>
    <property type="molecule type" value="Genomic_DNA"/>
</dbReference>
<dbReference type="CDD" id="cd04859">
    <property type="entry name" value="Prim_Pol"/>
    <property type="match status" value="1"/>
</dbReference>
<gene>
    <name evidence="4" type="ORF">RWD45_18220</name>
</gene>
<feature type="domain" description="DNA primase/polymerase bifunctional N-terminal" evidence="3">
    <location>
        <begin position="1"/>
        <end position="139"/>
    </location>
</feature>
<keyword evidence="1" id="KW-0378">Hydrolase</keyword>
<evidence type="ECO:0000256" key="1">
    <source>
        <dbReference type="ARBA" id="ARBA00022801"/>
    </source>
</evidence>
<evidence type="ECO:0000259" key="2">
    <source>
        <dbReference type="SMART" id="SM00942"/>
    </source>
</evidence>
<organism evidence="4 5">
    <name type="scientific">Paracerasibacillus soli</name>
    <dbReference type="NCBI Taxonomy" id="480284"/>
    <lineage>
        <taxon>Bacteria</taxon>
        <taxon>Bacillati</taxon>
        <taxon>Bacillota</taxon>
        <taxon>Bacilli</taxon>
        <taxon>Bacillales</taxon>
        <taxon>Bacillaceae</taxon>
        <taxon>Paracerasibacillus</taxon>
    </lineage>
</organism>
<protein>
    <submittedName>
        <fullName evidence="4">Bifunctional DNA primase/polymerase</fullName>
    </submittedName>
</protein>
<name>A0ABU5CUT2_9BACI</name>
<dbReference type="Pfam" id="PF08708">
    <property type="entry name" value="PriCT_1"/>
    <property type="match status" value="1"/>
</dbReference>
<comment type="caution">
    <text evidence="4">The sequence shown here is derived from an EMBL/GenBank/DDBJ whole genome shotgun (WGS) entry which is preliminary data.</text>
</comment>
<dbReference type="Proteomes" id="UP001275315">
    <property type="component" value="Unassembled WGS sequence"/>
</dbReference>
<dbReference type="SMART" id="SM00942">
    <property type="entry name" value="PriCT_1"/>
    <property type="match status" value="1"/>
</dbReference>
<dbReference type="InterPro" id="IPR015330">
    <property type="entry name" value="DNA_primase/pol_bifunc_N"/>
</dbReference>
<evidence type="ECO:0000313" key="4">
    <source>
        <dbReference type="EMBL" id="MDY0410128.1"/>
    </source>
</evidence>